<dbReference type="GO" id="GO:0005829">
    <property type="term" value="C:cytosol"/>
    <property type="evidence" value="ECO:0007669"/>
    <property type="project" value="TreeGrafter"/>
</dbReference>
<gene>
    <name evidence="2" type="primary">tsaB</name>
    <name evidence="2" type="ORF">Azoinq_14605</name>
</gene>
<keyword evidence="3" id="KW-1185">Reference proteome</keyword>
<dbReference type="GO" id="GO:0002949">
    <property type="term" value="P:tRNA threonylcarbamoyladenosine modification"/>
    <property type="evidence" value="ECO:0007669"/>
    <property type="project" value="InterPro"/>
</dbReference>
<dbReference type="Pfam" id="PF00814">
    <property type="entry name" value="TsaD"/>
    <property type="match status" value="1"/>
</dbReference>
<dbReference type="PANTHER" id="PTHR11735">
    <property type="entry name" value="TRNA N6-ADENOSINE THREONYLCARBAMOYLTRANSFERASE"/>
    <property type="match status" value="1"/>
</dbReference>
<reference evidence="2" key="1">
    <citation type="submission" date="2020-11" db="EMBL/GenBank/DDBJ databases">
        <title>Azospira inquinata sp. nov.</title>
        <authorList>
            <person name="Moe W.M."/>
            <person name="Mikes M.C."/>
        </authorList>
    </citation>
    <scope>NUCLEOTIDE SEQUENCE</scope>
    <source>
        <strain evidence="2">Azo-3</strain>
    </source>
</reference>
<sequence length="233" mass="23531">MKILALETATDAGSVALWCDGALTVRHCTPGPQSSGTLLPLVRATLAEAGWSLAQMDGLGFGCGPGSFTGLRVACGVAQGLAVGADLPVLPVETLAAMAWATGLERVTVYLDARMGEVYSAPYLRQPQGVARQGEITVLGPDACPLPPADATWAAAGNGIGAYAALAARLQAPAARINLVSPDLVPEAGAVAQLAAQAYGRGEGLDAAQALPLYVRDKVAMTVAERLAAGGKA</sequence>
<protein>
    <submittedName>
        <fullName evidence="2">tRNA (Adenosine(37)-N6)-threonylcarbamoyltransferase complex dimerization subunit type 1 TsaB</fullName>
    </submittedName>
</protein>
<dbReference type="InterPro" id="IPR000905">
    <property type="entry name" value="Gcp-like_dom"/>
</dbReference>
<dbReference type="PANTHER" id="PTHR11735:SF11">
    <property type="entry name" value="TRNA THREONYLCARBAMOYLADENOSINE BIOSYNTHESIS PROTEIN TSAB"/>
    <property type="match status" value="1"/>
</dbReference>
<organism evidence="2 3">
    <name type="scientific">Azospira inquinata</name>
    <dbReference type="NCBI Taxonomy" id="2785627"/>
    <lineage>
        <taxon>Bacteria</taxon>
        <taxon>Pseudomonadati</taxon>
        <taxon>Pseudomonadota</taxon>
        <taxon>Betaproteobacteria</taxon>
        <taxon>Rhodocyclales</taxon>
        <taxon>Rhodocyclaceae</taxon>
        <taxon>Azospira</taxon>
    </lineage>
</organism>
<feature type="domain" description="Gcp-like" evidence="1">
    <location>
        <begin position="36"/>
        <end position="124"/>
    </location>
</feature>
<evidence type="ECO:0000313" key="2">
    <source>
        <dbReference type="EMBL" id="QWT49023.1"/>
    </source>
</evidence>
<proteinExistence type="predicted"/>
<evidence type="ECO:0000313" key="3">
    <source>
        <dbReference type="Proteomes" id="UP000683428"/>
    </source>
</evidence>
<evidence type="ECO:0000259" key="1">
    <source>
        <dbReference type="Pfam" id="PF00814"/>
    </source>
</evidence>
<dbReference type="NCBIfam" id="TIGR03725">
    <property type="entry name" value="T6A_YeaZ"/>
    <property type="match status" value="1"/>
</dbReference>
<accession>A0A975XUP7</accession>
<dbReference type="CDD" id="cd24032">
    <property type="entry name" value="ASKHA_NBD_TsaB"/>
    <property type="match status" value="1"/>
</dbReference>
<dbReference type="EMBL" id="CP064782">
    <property type="protein sequence ID" value="QWT49023.1"/>
    <property type="molecule type" value="Genomic_DNA"/>
</dbReference>
<dbReference type="RefSeq" id="WP_216128147.1">
    <property type="nucleotide sequence ID" value="NZ_CP064782.1"/>
</dbReference>
<dbReference type="KEGG" id="aiq:Azoinq_14605"/>
<dbReference type="Proteomes" id="UP000683428">
    <property type="component" value="Chromosome"/>
</dbReference>
<dbReference type="AlphaFoldDB" id="A0A975XUP7"/>
<dbReference type="InterPro" id="IPR022496">
    <property type="entry name" value="T6A_TsaB"/>
</dbReference>
<name>A0A975XUP7_9RHOO</name>